<dbReference type="EMBL" id="CP071795">
    <property type="protein sequence ID" value="QTD38430.1"/>
    <property type="molecule type" value="Genomic_DNA"/>
</dbReference>
<sequence length="51" mass="5794">MKNLQNFGVQELNAKEISETKGGGPIADFVHWWVHTMDKYAPGYVHTQYGV</sequence>
<accession>A0ABX7SYS6</accession>
<dbReference type="RefSeq" id="WP_207972560.1">
    <property type="nucleotide sequence ID" value="NZ_CP071795.1"/>
</dbReference>
<reference evidence="1 2" key="1">
    <citation type="submission" date="2021-03" db="EMBL/GenBank/DDBJ databases">
        <title>Complete genome of Polaribacter_sp.G4M1.</title>
        <authorList>
            <person name="Jeong S.W."/>
            <person name="Bae J.W."/>
        </authorList>
    </citation>
    <scope>NUCLEOTIDE SEQUENCE [LARGE SCALE GENOMIC DNA]</scope>
    <source>
        <strain evidence="1 2">G4M1</strain>
    </source>
</reference>
<protein>
    <recommendedName>
        <fullName evidence="3">Bacteriocin-type signal sequence-containing protein</fullName>
    </recommendedName>
</protein>
<keyword evidence="2" id="KW-1185">Reference proteome</keyword>
<name>A0ABX7SYS6_9FLAO</name>
<evidence type="ECO:0000313" key="1">
    <source>
        <dbReference type="EMBL" id="QTD38430.1"/>
    </source>
</evidence>
<evidence type="ECO:0000313" key="2">
    <source>
        <dbReference type="Proteomes" id="UP000663935"/>
    </source>
</evidence>
<dbReference type="Proteomes" id="UP000663935">
    <property type="component" value="Chromosome"/>
</dbReference>
<gene>
    <name evidence="1" type="ORF">JL193_03795</name>
</gene>
<organism evidence="1 2">
    <name type="scientific">Polaribacter batillariae</name>
    <dbReference type="NCBI Taxonomy" id="2808900"/>
    <lineage>
        <taxon>Bacteria</taxon>
        <taxon>Pseudomonadati</taxon>
        <taxon>Bacteroidota</taxon>
        <taxon>Flavobacteriia</taxon>
        <taxon>Flavobacteriales</taxon>
        <taxon>Flavobacteriaceae</taxon>
    </lineage>
</organism>
<evidence type="ECO:0008006" key="3">
    <source>
        <dbReference type="Google" id="ProtNLM"/>
    </source>
</evidence>
<proteinExistence type="predicted"/>